<feature type="active site" description="Proton acceptor" evidence="4">
    <location>
        <position position="244"/>
    </location>
</feature>
<dbReference type="InterPro" id="IPR036388">
    <property type="entry name" value="WH-like_DNA-bd_sf"/>
</dbReference>
<dbReference type="InterPro" id="IPR012967">
    <property type="entry name" value="COMT_dimerisation"/>
</dbReference>
<feature type="domain" description="O-methyltransferase C-terminal" evidence="5">
    <location>
        <begin position="132"/>
        <end position="316"/>
    </location>
</feature>
<dbReference type="PANTHER" id="PTHR43712">
    <property type="entry name" value="PUTATIVE (AFU_ORTHOLOGUE AFUA_4G14580)-RELATED"/>
    <property type="match status" value="1"/>
</dbReference>
<dbReference type="InterPro" id="IPR016461">
    <property type="entry name" value="COMT-like"/>
</dbReference>
<dbReference type="Gene3D" id="3.40.50.150">
    <property type="entry name" value="Vaccinia Virus protein VP39"/>
    <property type="match status" value="1"/>
</dbReference>
<protein>
    <submittedName>
        <fullName evidence="7">Demethylspheroidene O-methyltransferase</fullName>
        <ecNumber evidence="7">2.1.1.210</ecNumber>
    </submittedName>
</protein>
<keyword evidence="3" id="KW-0949">S-adenosyl-L-methionine</keyword>
<dbReference type="PANTHER" id="PTHR43712:SF2">
    <property type="entry name" value="O-METHYLTRANSFERASE CICE"/>
    <property type="match status" value="1"/>
</dbReference>
<dbReference type="Pfam" id="PF08100">
    <property type="entry name" value="Dimerisation"/>
    <property type="match status" value="1"/>
</dbReference>
<dbReference type="GO" id="GO:0032259">
    <property type="term" value="P:methylation"/>
    <property type="evidence" value="ECO:0007669"/>
    <property type="project" value="UniProtKB-KW"/>
</dbReference>
<proteinExistence type="predicted"/>
<dbReference type="Proteomes" id="UP000319576">
    <property type="component" value="Chromosome"/>
</dbReference>
<dbReference type="CDD" id="cd02440">
    <property type="entry name" value="AdoMet_MTases"/>
    <property type="match status" value="1"/>
</dbReference>
<dbReference type="SUPFAM" id="SSF46785">
    <property type="entry name" value="Winged helix' DNA-binding domain"/>
    <property type="match status" value="1"/>
</dbReference>
<dbReference type="Gene3D" id="1.10.10.10">
    <property type="entry name" value="Winged helix-like DNA-binding domain superfamily/Winged helix DNA-binding domain"/>
    <property type="match status" value="1"/>
</dbReference>
<dbReference type="EMBL" id="CP036273">
    <property type="protein sequence ID" value="QDU23848.1"/>
    <property type="molecule type" value="Genomic_DNA"/>
</dbReference>
<dbReference type="InterPro" id="IPR036390">
    <property type="entry name" value="WH_DNA-bd_sf"/>
</dbReference>
<evidence type="ECO:0000256" key="2">
    <source>
        <dbReference type="ARBA" id="ARBA00022679"/>
    </source>
</evidence>
<evidence type="ECO:0000259" key="5">
    <source>
        <dbReference type="Pfam" id="PF00891"/>
    </source>
</evidence>
<dbReference type="InterPro" id="IPR029063">
    <property type="entry name" value="SAM-dependent_MTases_sf"/>
</dbReference>
<evidence type="ECO:0000313" key="8">
    <source>
        <dbReference type="Proteomes" id="UP000319576"/>
    </source>
</evidence>
<dbReference type="Pfam" id="PF00891">
    <property type="entry name" value="Methyltransf_2"/>
    <property type="match status" value="1"/>
</dbReference>
<dbReference type="Gene3D" id="1.20.5.840">
    <property type="entry name" value="hypothetical RNA methyltransferase"/>
    <property type="match status" value="1"/>
</dbReference>
<dbReference type="EC" id="2.1.1.210" evidence="7"/>
<evidence type="ECO:0000256" key="4">
    <source>
        <dbReference type="PIRSR" id="PIRSR005739-1"/>
    </source>
</evidence>
<dbReference type="PIRSF" id="PIRSF005739">
    <property type="entry name" value="O-mtase"/>
    <property type="match status" value="1"/>
</dbReference>
<feature type="domain" description="O-methyltransferase dimerisation" evidence="6">
    <location>
        <begin position="13"/>
        <end position="88"/>
    </location>
</feature>
<organism evidence="7 8">
    <name type="scientific">Urbifossiella limnaea</name>
    <dbReference type="NCBI Taxonomy" id="2528023"/>
    <lineage>
        <taxon>Bacteria</taxon>
        <taxon>Pseudomonadati</taxon>
        <taxon>Planctomycetota</taxon>
        <taxon>Planctomycetia</taxon>
        <taxon>Gemmatales</taxon>
        <taxon>Gemmataceae</taxon>
        <taxon>Urbifossiella</taxon>
    </lineage>
</organism>
<keyword evidence="8" id="KW-1185">Reference proteome</keyword>
<evidence type="ECO:0000256" key="3">
    <source>
        <dbReference type="ARBA" id="ARBA00022691"/>
    </source>
</evidence>
<evidence type="ECO:0000313" key="7">
    <source>
        <dbReference type="EMBL" id="QDU23848.1"/>
    </source>
</evidence>
<evidence type="ECO:0000256" key="1">
    <source>
        <dbReference type="ARBA" id="ARBA00022603"/>
    </source>
</evidence>
<name>A0A517Y2C0_9BACT</name>
<evidence type="ECO:0000259" key="6">
    <source>
        <dbReference type="Pfam" id="PF08100"/>
    </source>
</evidence>
<dbReference type="PROSITE" id="PS51683">
    <property type="entry name" value="SAM_OMT_II"/>
    <property type="match status" value="1"/>
</dbReference>
<dbReference type="InterPro" id="IPR001077">
    <property type="entry name" value="COMT_C"/>
</dbReference>
<dbReference type="AlphaFoldDB" id="A0A517Y2C0"/>
<dbReference type="GO" id="GO:0046983">
    <property type="term" value="F:protein dimerization activity"/>
    <property type="evidence" value="ECO:0007669"/>
    <property type="project" value="InterPro"/>
</dbReference>
<accession>A0A517Y2C0</accession>
<gene>
    <name evidence="7" type="primary">crtF</name>
    <name evidence="7" type="ORF">ETAA1_58560</name>
</gene>
<dbReference type="KEGG" id="uli:ETAA1_58560"/>
<sequence>MPPAPPSPAAFFDLANAYQRTEALKAAVELDLFTHVAAGRTATADLAAATGASPRGVRILADYLTVVGLLHKSADRYALTPDADAFLNRASPAYLGGALEFLLTPQLRECFQSLTAAVRKGGTATSAEGTVSHDNPVWVAFARAMAPMMSLPARILADLVGDGEETRLRVLDVAAGHGLFGIAVARRCPAARVTALDWPNVLVVAAENAAREGVADRVALLPGSAFELDWGGPYDVVLLTNFLHHFDLPTCERLAAKAHAALAPGGRAVTLEFVPEPDRVTPPATAAFALTMLATTAAGDAYTFAEYERVFAAAGFVRSVFQPLPPTTQQAVVSYRD</sequence>
<keyword evidence="1 7" id="KW-0489">Methyltransferase</keyword>
<dbReference type="RefSeq" id="WP_202920490.1">
    <property type="nucleotide sequence ID" value="NZ_CP036273.1"/>
</dbReference>
<dbReference type="SUPFAM" id="SSF53335">
    <property type="entry name" value="S-adenosyl-L-methionine-dependent methyltransferases"/>
    <property type="match status" value="1"/>
</dbReference>
<dbReference type="GO" id="GO:0043803">
    <property type="term" value="F:hydroxyneurosporene-O-methyltransferase activity"/>
    <property type="evidence" value="ECO:0007669"/>
    <property type="project" value="UniProtKB-EC"/>
</dbReference>
<dbReference type="GO" id="GO:0008171">
    <property type="term" value="F:O-methyltransferase activity"/>
    <property type="evidence" value="ECO:0007669"/>
    <property type="project" value="InterPro"/>
</dbReference>
<keyword evidence="2 7" id="KW-0808">Transferase</keyword>
<reference evidence="7 8" key="1">
    <citation type="submission" date="2019-02" db="EMBL/GenBank/DDBJ databases">
        <title>Deep-cultivation of Planctomycetes and their phenomic and genomic characterization uncovers novel biology.</title>
        <authorList>
            <person name="Wiegand S."/>
            <person name="Jogler M."/>
            <person name="Boedeker C."/>
            <person name="Pinto D."/>
            <person name="Vollmers J."/>
            <person name="Rivas-Marin E."/>
            <person name="Kohn T."/>
            <person name="Peeters S.H."/>
            <person name="Heuer A."/>
            <person name="Rast P."/>
            <person name="Oberbeckmann S."/>
            <person name="Bunk B."/>
            <person name="Jeske O."/>
            <person name="Meyerdierks A."/>
            <person name="Storesund J.E."/>
            <person name="Kallscheuer N."/>
            <person name="Luecker S."/>
            <person name="Lage O.M."/>
            <person name="Pohl T."/>
            <person name="Merkel B.J."/>
            <person name="Hornburger P."/>
            <person name="Mueller R.-W."/>
            <person name="Bruemmer F."/>
            <person name="Labrenz M."/>
            <person name="Spormann A.M."/>
            <person name="Op den Camp H."/>
            <person name="Overmann J."/>
            <person name="Amann R."/>
            <person name="Jetten M.S.M."/>
            <person name="Mascher T."/>
            <person name="Medema M.H."/>
            <person name="Devos D.P."/>
            <person name="Kaster A.-K."/>
            <person name="Ovreas L."/>
            <person name="Rohde M."/>
            <person name="Galperin M.Y."/>
            <person name="Jogler C."/>
        </authorList>
    </citation>
    <scope>NUCLEOTIDE SEQUENCE [LARGE SCALE GENOMIC DNA]</scope>
    <source>
        <strain evidence="7 8">ETA_A1</strain>
    </source>
</reference>